<dbReference type="AlphaFoldDB" id="A0A022RWF1"/>
<reference evidence="4 5" key="1">
    <citation type="journal article" date="2013" name="Proc. Natl. Acad. Sci. U.S.A.">
        <title>Fine-scale variation in meiotic recombination in Mimulus inferred from population shotgun sequencing.</title>
        <authorList>
            <person name="Hellsten U."/>
            <person name="Wright K.M."/>
            <person name="Jenkins J."/>
            <person name="Shu S."/>
            <person name="Yuan Y."/>
            <person name="Wessler S.R."/>
            <person name="Schmutz J."/>
            <person name="Willis J.H."/>
            <person name="Rokhsar D.S."/>
        </authorList>
    </citation>
    <scope>NUCLEOTIDE SEQUENCE [LARGE SCALE GENOMIC DNA]</scope>
    <source>
        <strain evidence="5">cv. DUN x IM62</strain>
    </source>
</reference>
<evidence type="ECO:0000313" key="4">
    <source>
        <dbReference type="EMBL" id="EYU44374.1"/>
    </source>
</evidence>
<feature type="compositionally biased region" description="Acidic residues" evidence="1">
    <location>
        <begin position="46"/>
        <end position="70"/>
    </location>
</feature>
<evidence type="ECO:0000256" key="1">
    <source>
        <dbReference type="SAM" id="MobiDB-lite"/>
    </source>
</evidence>
<protein>
    <submittedName>
        <fullName evidence="4">Uncharacterized protein</fullName>
    </submittedName>
</protein>
<evidence type="ECO:0000259" key="2">
    <source>
        <dbReference type="Pfam" id="PF02037"/>
    </source>
</evidence>
<proteinExistence type="predicted"/>
<feature type="domain" description="DUF7699" evidence="3">
    <location>
        <begin position="149"/>
        <end position="232"/>
    </location>
</feature>
<feature type="region of interest" description="Disordered" evidence="1">
    <location>
        <begin position="247"/>
        <end position="342"/>
    </location>
</feature>
<feature type="compositionally biased region" description="Low complexity" evidence="1">
    <location>
        <begin position="12"/>
        <end position="28"/>
    </location>
</feature>
<gene>
    <name evidence="4" type="ORF">MIMGU_mgv1a007126mg</name>
</gene>
<feature type="compositionally biased region" description="Polar residues" evidence="1">
    <location>
        <begin position="397"/>
        <end position="412"/>
    </location>
</feature>
<name>A0A022RWF1_ERYGU</name>
<dbReference type="PANTHER" id="PTHR35323:SF2">
    <property type="entry name" value="SAP DOMAIN-CONTAINING PROTEIN"/>
    <property type="match status" value="1"/>
</dbReference>
<sequence>MAGETSRKRSFIEISSESESKSKSSPSLSDDDADEEFSSSSTSRDDDSDGNEWDYSADEDAKDDDEDEDCADVDSMCNKVTHLVRGGSDLQELKLVECKAYLRRHGLRLTGSKGECIGRIKEHWRLKDGSGEAFYPRSSFIINCTGDVCMGDVVLFKQKVHQNSDKIPRSRSLRWRTVAGRVIKESYGAAKQQHTFTVEVLWSRGTKMLDPLFPLLVKGRNLYRMKTFRQRWKNEEERLEVLSEKHKRGAAARTVRDTRKKKAVSNKDKSSAYKGAKRCKNLHHSGPSRTRETTHSKKNCLNKHGKAAKNKTHSPGQSSATSEKFSSKQNGGPSAPNWRHPNLIQPVQVREPPYLEYNNYPSQNIYHFRPDFFPSGLHQFPPHRLPHSNHLPRPTGSPRQMNNDRTFYSSANDTRRWR</sequence>
<evidence type="ECO:0000259" key="3">
    <source>
        <dbReference type="Pfam" id="PF24766"/>
    </source>
</evidence>
<evidence type="ECO:0000313" key="5">
    <source>
        <dbReference type="Proteomes" id="UP000030748"/>
    </source>
</evidence>
<organism evidence="4 5">
    <name type="scientific">Erythranthe guttata</name>
    <name type="common">Yellow monkey flower</name>
    <name type="synonym">Mimulus guttatus</name>
    <dbReference type="NCBI Taxonomy" id="4155"/>
    <lineage>
        <taxon>Eukaryota</taxon>
        <taxon>Viridiplantae</taxon>
        <taxon>Streptophyta</taxon>
        <taxon>Embryophyta</taxon>
        <taxon>Tracheophyta</taxon>
        <taxon>Spermatophyta</taxon>
        <taxon>Magnoliopsida</taxon>
        <taxon>eudicotyledons</taxon>
        <taxon>Gunneridae</taxon>
        <taxon>Pentapetalae</taxon>
        <taxon>asterids</taxon>
        <taxon>lamiids</taxon>
        <taxon>Lamiales</taxon>
        <taxon>Phrymaceae</taxon>
        <taxon>Erythranthe</taxon>
    </lineage>
</organism>
<dbReference type="PANTHER" id="PTHR35323">
    <property type="entry name" value="SAP DOMAIN-CONTAINING PROTEIN"/>
    <property type="match status" value="1"/>
</dbReference>
<dbReference type="Pfam" id="PF24766">
    <property type="entry name" value="DUF7699"/>
    <property type="match status" value="1"/>
</dbReference>
<feature type="compositionally biased region" description="Basic and acidic residues" evidence="1">
    <location>
        <begin position="1"/>
        <end position="11"/>
    </location>
</feature>
<feature type="region of interest" description="Disordered" evidence="1">
    <location>
        <begin position="1"/>
        <end position="70"/>
    </location>
</feature>
<keyword evidence="5" id="KW-1185">Reference proteome</keyword>
<feature type="compositionally biased region" description="Basic residues" evidence="1">
    <location>
        <begin position="296"/>
        <end position="312"/>
    </location>
</feature>
<feature type="domain" description="SAP" evidence="2">
    <location>
        <begin position="89"/>
        <end position="125"/>
    </location>
</feature>
<feature type="region of interest" description="Disordered" evidence="1">
    <location>
        <begin position="381"/>
        <end position="418"/>
    </location>
</feature>
<dbReference type="Pfam" id="PF02037">
    <property type="entry name" value="SAP"/>
    <property type="match status" value="1"/>
</dbReference>
<feature type="compositionally biased region" description="Polar residues" evidence="1">
    <location>
        <begin position="313"/>
        <end position="332"/>
    </location>
</feature>
<dbReference type="Proteomes" id="UP000030748">
    <property type="component" value="Unassembled WGS sequence"/>
</dbReference>
<dbReference type="InterPro" id="IPR056116">
    <property type="entry name" value="DUF7699"/>
</dbReference>
<dbReference type="STRING" id="4155.A0A022RWF1"/>
<dbReference type="InterPro" id="IPR003034">
    <property type="entry name" value="SAP_dom"/>
</dbReference>
<dbReference type="EMBL" id="KI630214">
    <property type="protein sequence ID" value="EYU44374.1"/>
    <property type="molecule type" value="Genomic_DNA"/>
</dbReference>
<accession>A0A022RWF1</accession>
<dbReference type="eggNOG" id="ENOG502QRQA">
    <property type="taxonomic scope" value="Eukaryota"/>
</dbReference>